<evidence type="ECO:0000259" key="1">
    <source>
        <dbReference type="Pfam" id="PF01738"/>
    </source>
</evidence>
<reference evidence="2 3" key="1">
    <citation type="submission" date="2017-08" db="EMBL/GenBank/DDBJ databases">
        <title>Acidophilic green algal genome provides insights into adaptation to an acidic environment.</title>
        <authorList>
            <person name="Hirooka S."/>
            <person name="Hirose Y."/>
            <person name="Kanesaki Y."/>
            <person name="Higuchi S."/>
            <person name="Fujiwara T."/>
            <person name="Onuma R."/>
            <person name="Era A."/>
            <person name="Ohbayashi R."/>
            <person name="Uzuka A."/>
            <person name="Nozaki H."/>
            <person name="Yoshikawa H."/>
            <person name="Miyagishima S.Y."/>
        </authorList>
    </citation>
    <scope>NUCLEOTIDE SEQUENCE [LARGE SCALE GENOMIC DNA]</scope>
    <source>
        <strain evidence="2 3">NIES-2499</strain>
    </source>
</reference>
<dbReference type="EMBL" id="BEGY01000186">
    <property type="protein sequence ID" value="GAX85708.1"/>
    <property type="molecule type" value="Genomic_DNA"/>
</dbReference>
<name>A0A250XRL6_9CHLO</name>
<comment type="caution">
    <text evidence="2">The sequence shown here is derived from an EMBL/GenBank/DDBJ whole genome shotgun (WGS) entry which is preliminary data.</text>
</comment>
<dbReference type="OrthoDB" id="2019090at2759"/>
<evidence type="ECO:0000313" key="3">
    <source>
        <dbReference type="Proteomes" id="UP000232323"/>
    </source>
</evidence>
<gene>
    <name evidence="2" type="ORF">CEUSTIGMA_g13122.t1</name>
</gene>
<dbReference type="Gene3D" id="3.40.50.1820">
    <property type="entry name" value="alpha/beta hydrolase"/>
    <property type="match status" value="1"/>
</dbReference>
<organism evidence="2 3">
    <name type="scientific">Chlamydomonas eustigma</name>
    <dbReference type="NCBI Taxonomy" id="1157962"/>
    <lineage>
        <taxon>Eukaryota</taxon>
        <taxon>Viridiplantae</taxon>
        <taxon>Chlorophyta</taxon>
        <taxon>core chlorophytes</taxon>
        <taxon>Chlorophyceae</taxon>
        <taxon>CS clade</taxon>
        <taxon>Chlamydomonadales</taxon>
        <taxon>Chlamydomonadaceae</taxon>
        <taxon>Chlamydomonas</taxon>
    </lineage>
</organism>
<protein>
    <recommendedName>
        <fullName evidence="1">Dienelactone hydrolase domain-containing protein</fullName>
    </recommendedName>
</protein>
<dbReference type="GO" id="GO:0016787">
    <property type="term" value="F:hydrolase activity"/>
    <property type="evidence" value="ECO:0007669"/>
    <property type="project" value="InterPro"/>
</dbReference>
<evidence type="ECO:0000313" key="2">
    <source>
        <dbReference type="EMBL" id="GAX85708.1"/>
    </source>
</evidence>
<accession>A0A250XRL6</accession>
<dbReference type="PANTHER" id="PTHR47562">
    <property type="match status" value="1"/>
</dbReference>
<proteinExistence type="predicted"/>
<dbReference type="PANTHER" id="PTHR47562:SF2">
    <property type="entry name" value="CARBOXYMETHYLENEBUTENOLIDASE-RELATED"/>
    <property type="match status" value="1"/>
</dbReference>
<dbReference type="Proteomes" id="UP000232323">
    <property type="component" value="Unassembled WGS sequence"/>
</dbReference>
<dbReference type="Pfam" id="PF01738">
    <property type="entry name" value="DLH"/>
    <property type="match status" value="1"/>
</dbReference>
<dbReference type="SUPFAM" id="SSF53474">
    <property type="entry name" value="alpha/beta-Hydrolases"/>
    <property type="match status" value="1"/>
</dbReference>
<dbReference type="InterPro" id="IPR029058">
    <property type="entry name" value="AB_hydrolase_fold"/>
</dbReference>
<sequence length="311" mass="33763">MSLRMSTCHRNARYNQALSDSFKRSGATRRLVPCRVLITESEVLIDTPTGAMRTSLFKPSVSSQEVKFPGVIVYSEIYQVTGPIERICRRIASEGYVVAAGDVYHEYVTGSLGYTNEGTDRGNTLKVTKPIQSHDSDTTALVNYLLSMPECNGRIGTFGLCLGGGLAFRATLASPHVRAAACHFATDIHNRGLGPQNGEPLPEGVRHSIDNISALRGEAMMVWGTQDPHIPAEGRTALRDALLKAGATFTWAELNANHAFLRDDCSKGRYDAAISNIAYEMTFELFTRRLTLGLLDDGLTKIPGPPGTSVA</sequence>
<keyword evidence="3" id="KW-1185">Reference proteome</keyword>
<dbReference type="InterPro" id="IPR002925">
    <property type="entry name" value="Dienelactn_hydro"/>
</dbReference>
<dbReference type="AlphaFoldDB" id="A0A250XRL6"/>
<feature type="domain" description="Dienelactone hydrolase" evidence="1">
    <location>
        <begin position="62"/>
        <end position="288"/>
    </location>
</feature>